<keyword evidence="8" id="KW-1133">Transmembrane helix</keyword>
<evidence type="ECO:0000256" key="8">
    <source>
        <dbReference type="ARBA" id="ARBA00022989"/>
    </source>
</evidence>
<gene>
    <name evidence="13" type="ORF">AYI70_g1796</name>
</gene>
<dbReference type="PANTHER" id="PTHR45671">
    <property type="entry name" value="SOLUTE CARRIER FAMILY 25 (MITOCHONDRIAL CARRIER PHOSPHATE CARRIER), MEMBER 3, LIKE-RELATED-RELATED"/>
    <property type="match status" value="1"/>
</dbReference>
<keyword evidence="9" id="KW-0496">Mitochondrion</keyword>
<dbReference type="SUPFAM" id="SSF103506">
    <property type="entry name" value="Mitochondrial carrier"/>
    <property type="match status" value="1"/>
</dbReference>
<comment type="similarity">
    <text evidence="2 12">Belongs to the mitochondrial carrier (TC 2.A.29) family.</text>
</comment>
<feature type="repeat" description="Solcar" evidence="11">
    <location>
        <begin position="229"/>
        <end position="314"/>
    </location>
</feature>
<dbReference type="EMBL" id="LSSN01000404">
    <property type="protein sequence ID" value="OMJ24128.1"/>
    <property type="molecule type" value="Genomic_DNA"/>
</dbReference>
<accession>A0A1R1YB73</accession>
<dbReference type="Gene3D" id="1.50.40.10">
    <property type="entry name" value="Mitochondrial carrier domain"/>
    <property type="match status" value="1"/>
</dbReference>
<organism evidence="13 14">
    <name type="scientific">Smittium culicis</name>
    <dbReference type="NCBI Taxonomy" id="133412"/>
    <lineage>
        <taxon>Eukaryota</taxon>
        <taxon>Fungi</taxon>
        <taxon>Fungi incertae sedis</taxon>
        <taxon>Zoopagomycota</taxon>
        <taxon>Kickxellomycotina</taxon>
        <taxon>Harpellomycetes</taxon>
        <taxon>Harpellales</taxon>
        <taxon>Legeriomycetaceae</taxon>
        <taxon>Smittium</taxon>
    </lineage>
</organism>
<dbReference type="OrthoDB" id="427452at2759"/>
<dbReference type="InterPro" id="IPR023395">
    <property type="entry name" value="MCP_dom_sf"/>
</dbReference>
<evidence type="ECO:0000256" key="7">
    <source>
        <dbReference type="ARBA" id="ARBA00022946"/>
    </source>
</evidence>
<evidence type="ECO:0000256" key="12">
    <source>
        <dbReference type="RuleBase" id="RU000488"/>
    </source>
</evidence>
<evidence type="ECO:0000256" key="9">
    <source>
        <dbReference type="ARBA" id="ARBA00023128"/>
    </source>
</evidence>
<feature type="repeat" description="Solcar" evidence="11">
    <location>
        <begin position="30"/>
        <end position="114"/>
    </location>
</feature>
<dbReference type="PANTHER" id="PTHR45671:SF10">
    <property type="entry name" value="SOLUTE CARRIER FAMILY 25 MEMBER 3"/>
    <property type="match status" value="1"/>
</dbReference>
<evidence type="ECO:0000256" key="1">
    <source>
        <dbReference type="ARBA" id="ARBA00004448"/>
    </source>
</evidence>
<proteinExistence type="inferred from homology"/>
<keyword evidence="5" id="KW-0677">Repeat</keyword>
<dbReference type="Proteomes" id="UP000187283">
    <property type="component" value="Unassembled WGS sequence"/>
</dbReference>
<evidence type="ECO:0000256" key="4">
    <source>
        <dbReference type="ARBA" id="ARBA00022692"/>
    </source>
</evidence>
<evidence type="ECO:0000256" key="3">
    <source>
        <dbReference type="ARBA" id="ARBA00022448"/>
    </source>
</evidence>
<keyword evidence="14" id="KW-1185">Reference proteome</keyword>
<dbReference type="FunFam" id="1.50.40.10:FF:000005">
    <property type="entry name" value="Mitochondrial phosphate carrier protein 2"/>
    <property type="match status" value="1"/>
</dbReference>
<dbReference type="InterPro" id="IPR044677">
    <property type="entry name" value="SLC25A3/Pic2/Mir1-like"/>
</dbReference>
<dbReference type="GO" id="GO:1990547">
    <property type="term" value="P:mitochondrial phosphate ion transmembrane transport"/>
    <property type="evidence" value="ECO:0007669"/>
    <property type="project" value="InterPro"/>
</dbReference>
<evidence type="ECO:0000256" key="11">
    <source>
        <dbReference type="PROSITE-ProRule" id="PRU00282"/>
    </source>
</evidence>
<keyword evidence="3 12" id="KW-0813">Transport</keyword>
<keyword evidence="7" id="KW-0809">Transit peptide</keyword>
<evidence type="ECO:0000256" key="6">
    <source>
        <dbReference type="ARBA" id="ARBA00022792"/>
    </source>
</evidence>
<dbReference type="InterPro" id="IPR018108">
    <property type="entry name" value="MCP_transmembrane"/>
</dbReference>
<reference evidence="13 14" key="1">
    <citation type="submission" date="2017-01" db="EMBL/GenBank/DDBJ databases">
        <authorList>
            <person name="Mah S.A."/>
            <person name="Swanson W.J."/>
            <person name="Moy G.W."/>
            <person name="Vacquier V.D."/>
        </authorList>
    </citation>
    <scope>NUCLEOTIDE SEQUENCE [LARGE SCALE GENOMIC DNA]</scope>
    <source>
        <strain evidence="13 14">GSMNP</strain>
    </source>
</reference>
<dbReference type="AlphaFoldDB" id="A0A1R1YB73"/>
<protein>
    <submittedName>
        <fullName evidence="13">Phosphate carrier protein, mitochondrial</fullName>
    </submittedName>
</protein>
<evidence type="ECO:0000313" key="14">
    <source>
        <dbReference type="Proteomes" id="UP000187283"/>
    </source>
</evidence>
<evidence type="ECO:0000256" key="2">
    <source>
        <dbReference type="ARBA" id="ARBA00006375"/>
    </source>
</evidence>
<keyword evidence="4 11" id="KW-0812">Transmembrane</keyword>
<dbReference type="PROSITE" id="PS50920">
    <property type="entry name" value="SOLCAR"/>
    <property type="match status" value="3"/>
</dbReference>
<sequence length="333" mass="36419">MLPSNKSLNAFKTPTGSFVAPSPIEINSGRYFMACTIGGTLACGLTHWLVTPLDLVKCRLQVDKNMYSGIFNGWSTIAKTSGIKGLYTGGIPTLIGYSMQGAAKYGFYDYFKYKYASIMGEEFTNKYRTALYLASSASAELIADVFLCPLEAMKVKEQTSLTKFAPSFLAGVKNVYKADGISGFYRGITPLWLRQIPYTMVKFATFETTVNLIYKHVMTRPKHTYNKTEQLGVTFSAGYIAGVFCAIISHPADVLVSKLNNAPKVEGQSTGALAGKIIKDLGFSGLWTGLVPRIFMIGTLTALQWFIYDTYKVQAGLPASGSVEPKKIEAKSD</sequence>
<evidence type="ECO:0000256" key="10">
    <source>
        <dbReference type="ARBA" id="ARBA00023136"/>
    </source>
</evidence>
<keyword evidence="10 11" id="KW-0472">Membrane</keyword>
<comment type="caution">
    <text evidence="13">The sequence shown here is derived from an EMBL/GenBank/DDBJ whole genome shotgun (WGS) entry which is preliminary data.</text>
</comment>
<feature type="repeat" description="Solcar" evidence="11">
    <location>
        <begin position="127"/>
        <end position="212"/>
    </location>
</feature>
<evidence type="ECO:0000313" key="13">
    <source>
        <dbReference type="EMBL" id="OMJ24128.1"/>
    </source>
</evidence>
<name>A0A1R1YB73_9FUNG</name>
<dbReference type="GO" id="GO:0005743">
    <property type="term" value="C:mitochondrial inner membrane"/>
    <property type="evidence" value="ECO:0007669"/>
    <property type="project" value="UniProtKB-SubCell"/>
</dbReference>
<dbReference type="STRING" id="133412.A0A1R1YB73"/>
<dbReference type="GO" id="GO:0005315">
    <property type="term" value="F:phosphate transmembrane transporter activity"/>
    <property type="evidence" value="ECO:0007669"/>
    <property type="project" value="InterPro"/>
</dbReference>
<keyword evidence="6" id="KW-0999">Mitochondrion inner membrane</keyword>
<evidence type="ECO:0000256" key="5">
    <source>
        <dbReference type="ARBA" id="ARBA00022737"/>
    </source>
</evidence>
<comment type="subcellular location">
    <subcellularLocation>
        <location evidence="1">Mitochondrion inner membrane</location>
        <topology evidence="1">Multi-pass membrane protein</topology>
    </subcellularLocation>
</comment>
<dbReference type="Pfam" id="PF00153">
    <property type="entry name" value="Mito_carr"/>
    <property type="match status" value="3"/>
</dbReference>